<organism evidence="1 2">
    <name type="scientific">Laccaria amethystina LaAM-08-1</name>
    <dbReference type="NCBI Taxonomy" id="1095629"/>
    <lineage>
        <taxon>Eukaryota</taxon>
        <taxon>Fungi</taxon>
        <taxon>Dikarya</taxon>
        <taxon>Basidiomycota</taxon>
        <taxon>Agaricomycotina</taxon>
        <taxon>Agaricomycetes</taxon>
        <taxon>Agaricomycetidae</taxon>
        <taxon>Agaricales</taxon>
        <taxon>Agaricineae</taxon>
        <taxon>Hydnangiaceae</taxon>
        <taxon>Laccaria</taxon>
    </lineage>
</organism>
<evidence type="ECO:0000313" key="2">
    <source>
        <dbReference type="Proteomes" id="UP000054477"/>
    </source>
</evidence>
<evidence type="ECO:0000313" key="1">
    <source>
        <dbReference type="EMBL" id="KIJ90804.1"/>
    </source>
</evidence>
<dbReference type="AlphaFoldDB" id="A0A0C9WH95"/>
<dbReference type="Proteomes" id="UP000054477">
    <property type="component" value="Unassembled WGS sequence"/>
</dbReference>
<reference evidence="1 2" key="1">
    <citation type="submission" date="2014-04" db="EMBL/GenBank/DDBJ databases">
        <authorList>
            <consortium name="DOE Joint Genome Institute"/>
            <person name="Kuo A."/>
            <person name="Kohler A."/>
            <person name="Nagy L.G."/>
            <person name="Floudas D."/>
            <person name="Copeland A."/>
            <person name="Barry K.W."/>
            <person name="Cichocki N."/>
            <person name="Veneault-Fourrey C."/>
            <person name="LaButti K."/>
            <person name="Lindquist E.A."/>
            <person name="Lipzen A."/>
            <person name="Lundell T."/>
            <person name="Morin E."/>
            <person name="Murat C."/>
            <person name="Sun H."/>
            <person name="Tunlid A."/>
            <person name="Henrissat B."/>
            <person name="Grigoriev I.V."/>
            <person name="Hibbett D.S."/>
            <person name="Martin F."/>
            <person name="Nordberg H.P."/>
            <person name="Cantor M.N."/>
            <person name="Hua S.X."/>
        </authorList>
    </citation>
    <scope>NUCLEOTIDE SEQUENCE [LARGE SCALE GENOMIC DNA]</scope>
    <source>
        <strain evidence="1 2">LaAM-08-1</strain>
    </source>
</reference>
<keyword evidence="2" id="KW-1185">Reference proteome</keyword>
<reference evidence="2" key="2">
    <citation type="submission" date="2015-01" db="EMBL/GenBank/DDBJ databases">
        <title>Evolutionary Origins and Diversification of the Mycorrhizal Mutualists.</title>
        <authorList>
            <consortium name="DOE Joint Genome Institute"/>
            <consortium name="Mycorrhizal Genomics Consortium"/>
            <person name="Kohler A."/>
            <person name="Kuo A."/>
            <person name="Nagy L.G."/>
            <person name="Floudas D."/>
            <person name="Copeland A."/>
            <person name="Barry K.W."/>
            <person name="Cichocki N."/>
            <person name="Veneault-Fourrey C."/>
            <person name="LaButti K."/>
            <person name="Lindquist E.A."/>
            <person name="Lipzen A."/>
            <person name="Lundell T."/>
            <person name="Morin E."/>
            <person name="Murat C."/>
            <person name="Riley R."/>
            <person name="Ohm R."/>
            <person name="Sun H."/>
            <person name="Tunlid A."/>
            <person name="Henrissat B."/>
            <person name="Grigoriev I.V."/>
            <person name="Hibbett D.S."/>
            <person name="Martin F."/>
        </authorList>
    </citation>
    <scope>NUCLEOTIDE SEQUENCE [LARGE SCALE GENOMIC DNA]</scope>
    <source>
        <strain evidence="2">LaAM-08-1</strain>
    </source>
</reference>
<name>A0A0C9WH95_9AGAR</name>
<dbReference type="HOGENOM" id="CLU_1190081_0_0_1"/>
<gene>
    <name evidence="1" type="ORF">K443DRAFT_126413</name>
</gene>
<dbReference type="EMBL" id="KN839107">
    <property type="protein sequence ID" value="KIJ90804.1"/>
    <property type="molecule type" value="Genomic_DNA"/>
</dbReference>
<proteinExistence type="predicted"/>
<protein>
    <submittedName>
        <fullName evidence="1">Uncharacterized protein</fullName>
    </submittedName>
</protein>
<accession>A0A0C9WH95</accession>
<sequence>MLRTCTCTARDWKIAVRQFRGGSYGFEVAMRVGVGVKGFGSWDRERDVNFQGEFVGDGTVKGRQPTRLWILLVPHQESRRPKTQYGLERIFGSQEGESIISTNLAAWSKPTYQPLSAWLRAQVGSELAVLEWLVAQQNRGSEAKVMFGRGGSSVNKTRMCFTGIRVCSEQVVLGLGGWWQQAPRHVSWALKIGSEHQSEEALKEFKTRRTSWLDLVVAFLLVRMRCDELPDAL</sequence>